<dbReference type="SMART" id="SM00363">
    <property type="entry name" value="S4"/>
    <property type="match status" value="1"/>
</dbReference>
<protein>
    <recommendedName>
        <fullName evidence="6 7">Small ribosomal subunit protein eS4</fullName>
    </recommendedName>
</protein>
<dbReference type="InterPro" id="IPR002942">
    <property type="entry name" value="S4_RNA-bd"/>
</dbReference>
<evidence type="ECO:0000256" key="6">
    <source>
        <dbReference type="ARBA" id="ARBA00035272"/>
    </source>
</evidence>
<evidence type="ECO:0000313" key="11">
    <source>
        <dbReference type="EMBL" id="KGK99531.1"/>
    </source>
</evidence>
<dbReference type="PANTHER" id="PTHR11581:SF0">
    <property type="entry name" value="SMALL RIBOSOMAL SUBUNIT PROTEIN ES4"/>
    <property type="match status" value="1"/>
</dbReference>
<dbReference type="GO" id="GO:0019843">
    <property type="term" value="F:rRNA binding"/>
    <property type="evidence" value="ECO:0007669"/>
    <property type="project" value="UniProtKB-KW"/>
</dbReference>
<dbReference type="GO" id="GO:0006412">
    <property type="term" value="P:translation"/>
    <property type="evidence" value="ECO:0007669"/>
    <property type="project" value="UniProtKB-UniRule"/>
</dbReference>
<evidence type="ECO:0000259" key="9">
    <source>
        <dbReference type="SMART" id="SM00363"/>
    </source>
</evidence>
<dbReference type="CDD" id="cd00165">
    <property type="entry name" value="S4"/>
    <property type="match status" value="1"/>
</dbReference>
<dbReference type="Proteomes" id="UP000029859">
    <property type="component" value="Unassembled WGS sequence"/>
</dbReference>
<keyword evidence="12" id="KW-1185">Reference proteome</keyword>
<dbReference type="RefSeq" id="WP_048193262.1">
    <property type="nucleotide sequence ID" value="NZ_CAAGSM010000007.1"/>
</dbReference>
<dbReference type="FunFam" id="3.10.290.10:FF:000002">
    <property type="entry name" value="40S ribosomal protein S4"/>
    <property type="match status" value="1"/>
</dbReference>
<reference evidence="11 12" key="1">
    <citation type="submission" date="2014-09" db="EMBL/GenBank/DDBJ databases">
        <title>Draft genome sequence of an obligately methylotrophic methanogen, Methanococcoides methylutens, isolated from marine sediment.</title>
        <authorList>
            <person name="Guan Y."/>
            <person name="Ngugi D.K."/>
            <person name="Blom J."/>
            <person name="Ali S."/>
            <person name="Ferry J.G."/>
            <person name="Stingl U."/>
        </authorList>
    </citation>
    <scope>NUCLEOTIDE SEQUENCE [LARGE SCALE GENOMIC DNA]</scope>
    <source>
        <strain evidence="11 12">DSM 2657</strain>
    </source>
</reference>
<dbReference type="Gene3D" id="3.10.290.10">
    <property type="entry name" value="RNA-binding S4 domain"/>
    <property type="match status" value="1"/>
</dbReference>
<evidence type="ECO:0000256" key="2">
    <source>
        <dbReference type="ARBA" id="ARBA00022730"/>
    </source>
</evidence>
<dbReference type="GO" id="GO:0022627">
    <property type="term" value="C:cytosolic small ribosomal subunit"/>
    <property type="evidence" value="ECO:0007669"/>
    <property type="project" value="TreeGrafter"/>
</dbReference>
<keyword evidence="3 7" id="KW-0694">RNA-binding</keyword>
<feature type="domain" description="RNA-binding S4" evidence="9">
    <location>
        <begin position="38"/>
        <end position="102"/>
    </location>
</feature>
<dbReference type="Pfam" id="PF00900">
    <property type="entry name" value="Ribosomal_S4e"/>
    <property type="match status" value="1"/>
</dbReference>
<dbReference type="Pfam" id="PF08071">
    <property type="entry name" value="RS4NT"/>
    <property type="match status" value="1"/>
</dbReference>
<evidence type="ECO:0000256" key="8">
    <source>
        <dbReference type="PROSITE-ProRule" id="PRU00182"/>
    </source>
</evidence>
<dbReference type="InterPro" id="IPR041982">
    <property type="entry name" value="Ribosomal_eS4_KOW"/>
</dbReference>
<dbReference type="InterPro" id="IPR005824">
    <property type="entry name" value="KOW"/>
</dbReference>
<dbReference type="InterPro" id="IPR014722">
    <property type="entry name" value="Rib_uL2_dom2"/>
</dbReference>
<dbReference type="AlphaFoldDB" id="A0A099T5Q4"/>
<dbReference type="Pfam" id="PF01479">
    <property type="entry name" value="S4"/>
    <property type="match status" value="1"/>
</dbReference>
<evidence type="ECO:0000256" key="4">
    <source>
        <dbReference type="ARBA" id="ARBA00022980"/>
    </source>
</evidence>
<dbReference type="SUPFAM" id="SSF55174">
    <property type="entry name" value="Alpha-L RNA-binding motif"/>
    <property type="match status" value="1"/>
</dbReference>
<dbReference type="SMART" id="SM00739">
    <property type="entry name" value="KOW"/>
    <property type="match status" value="1"/>
</dbReference>
<evidence type="ECO:0000313" key="12">
    <source>
        <dbReference type="Proteomes" id="UP000029859"/>
    </source>
</evidence>
<feature type="domain" description="KOW" evidence="10">
    <location>
        <begin position="168"/>
        <end position="195"/>
    </location>
</feature>
<dbReference type="InterPro" id="IPR038237">
    <property type="entry name" value="Ribosomal_eS4_central_sf"/>
</dbReference>
<dbReference type="PIRSF" id="PIRSF002116">
    <property type="entry name" value="Ribosomal_S4"/>
    <property type="match status" value="1"/>
</dbReference>
<dbReference type="PROSITE" id="PS00528">
    <property type="entry name" value="RIBOSOMAL_S4E"/>
    <property type="match status" value="1"/>
</dbReference>
<proteinExistence type="inferred from homology"/>
<name>A0A099T5Q4_METMT</name>
<organism evidence="11 12">
    <name type="scientific">Methanococcoides methylutens</name>
    <dbReference type="NCBI Taxonomy" id="2226"/>
    <lineage>
        <taxon>Archaea</taxon>
        <taxon>Methanobacteriati</taxon>
        <taxon>Methanobacteriota</taxon>
        <taxon>Stenosarchaea group</taxon>
        <taxon>Methanomicrobia</taxon>
        <taxon>Methanosarcinales</taxon>
        <taxon>Methanosarcinaceae</taxon>
        <taxon>Methanococcoides</taxon>
    </lineage>
</organism>
<dbReference type="InterPro" id="IPR036986">
    <property type="entry name" value="S4_RNA-bd_sf"/>
</dbReference>
<evidence type="ECO:0000256" key="5">
    <source>
        <dbReference type="ARBA" id="ARBA00023274"/>
    </source>
</evidence>
<dbReference type="Gene3D" id="2.40.50.740">
    <property type="match status" value="1"/>
</dbReference>
<dbReference type="PANTHER" id="PTHR11581">
    <property type="entry name" value="30S/40S RIBOSOMAL PROTEIN S4"/>
    <property type="match status" value="1"/>
</dbReference>
<keyword evidence="2 8" id="KW-0699">rRNA-binding</keyword>
<dbReference type="Gene3D" id="2.30.30.30">
    <property type="match status" value="1"/>
</dbReference>
<sequence>MGNHQKRLSVPNSWQISKKSNKWITSTRPGPHNRLQSIPLAVVLRDMLGVVDNRAEAKRVLSEGKILVDGVARKDLRFPVGLMDVISIPLNNTEYRILLDGKGRLVLNKLENMGANKLCRIENKTVIKGGIVQMNLNDGTNLNGSNDYNTKDSIILSLPGKEIVKHIKYEVGNLAMIVGGSHSGEIGTIKEINKVKSSKYNTVTISGESEFETIENYVFVVGEKESEISLGGESIE</sequence>
<dbReference type="InterPro" id="IPR018199">
    <property type="entry name" value="Ribosomal_eS4_N_CS"/>
</dbReference>
<dbReference type="InterPro" id="IPR000876">
    <property type="entry name" value="Ribosomal_eS4"/>
</dbReference>
<evidence type="ECO:0000256" key="3">
    <source>
        <dbReference type="ARBA" id="ARBA00022884"/>
    </source>
</evidence>
<dbReference type="GO" id="GO:0003735">
    <property type="term" value="F:structural constituent of ribosome"/>
    <property type="evidence" value="ECO:0007669"/>
    <property type="project" value="InterPro"/>
</dbReference>
<dbReference type="PROSITE" id="PS50889">
    <property type="entry name" value="S4"/>
    <property type="match status" value="1"/>
</dbReference>
<evidence type="ECO:0000256" key="7">
    <source>
        <dbReference type="HAMAP-Rule" id="MF_00485"/>
    </source>
</evidence>
<dbReference type="CDD" id="cd06087">
    <property type="entry name" value="KOW_RPS4"/>
    <property type="match status" value="1"/>
</dbReference>
<dbReference type="HAMAP" id="MF_00485">
    <property type="entry name" value="Ribosomal_eS4"/>
    <property type="match status" value="1"/>
</dbReference>
<dbReference type="NCBIfam" id="NF003312">
    <property type="entry name" value="PRK04313.1"/>
    <property type="match status" value="1"/>
</dbReference>
<gene>
    <name evidence="7" type="primary">rps4e</name>
    <name evidence="11" type="ORF">LI82_01900</name>
</gene>
<evidence type="ECO:0000259" key="10">
    <source>
        <dbReference type="SMART" id="SM00739"/>
    </source>
</evidence>
<dbReference type="InterPro" id="IPR013845">
    <property type="entry name" value="Ribosomal_eS4_central_region"/>
</dbReference>
<dbReference type="Pfam" id="PF00467">
    <property type="entry name" value="KOW"/>
    <property type="match status" value="1"/>
</dbReference>
<keyword evidence="5 7" id="KW-0687">Ribonucleoprotein</keyword>
<dbReference type="EMBL" id="JRHO01000005">
    <property type="protein sequence ID" value="KGK99531.1"/>
    <property type="molecule type" value="Genomic_DNA"/>
</dbReference>
<dbReference type="InterPro" id="IPR013843">
    <property type="entry name" value="Ribosomal_eS4_N"/>
</dbReference>
<evidence type="ECO:0000256" key="1">
    <source>
        <dbReference type="ARBA" id="ARBA00007500"/>
    </source>
</evidence>
<dbReference type="OrthoDB" id="372073at2157"/>
<accession>A0A099T5Q4</accession>
<comment type="similarity">
    <text evidence="1 7">Belongs to the eukaryotic ribosomal protein eS4 family.</text>
</comment>
<keyword evidence="4 7" id="KW-0689">Ribosomal protein</keyword>
<comment type="caution">
    <text evidence="11">The sequence shown here is derived from an EMBL/GenBank/DDBJ whole genome shotgun (WGS) entry which is preliminary data.</text>
</comment>